<comment type="caution">
    <text evidence="2">The sequence shown here is derived from an EMBL/GenBank/DDBJ whole genome shotgun (WGS) entry which is preliminary data.</text>
</comment>
<feature type="compositionally biased region" description="Basic and acidic residues" evidence="1">
    <location>
        <begin position="45"/>
        <end position="68"/>
    </location>
</feature>
<feature type="compositionally biased region" description="Basic and acidic residues" evidence="1">
    <location>
        <begin position="100"/>
        <end position="111"/>
    </location>
</feature>
<evidence type="ECO:0000256" key="1">
    <source>
        <dbReference type="SAM" id="MobiDB-lite"/>
    </source>
</evidence>
<protein>
    <submittedName>
        <fullName evidence="2">Uncharacterized protein</fullName>
    </submittedName>
</protein>
<dbReference type="AlphaFoldDB" id="A0A1S1H8B2"/>
<evidence type="ECO:0000313" key="3">
    <source>
        <dbReference type="Proteomes" id="UP000179467"/>
    </source>
</evidence>
<gene>
    <name evidence="2" type="ORF">BHE75_00305</name>
</gene>
<sequence length="111" mass="11884">MRASGSAPIRAGAVLSNTNGREDRMMDAHGGKPSTDDYPTTKIRTAHDASDDRRLRRDPSDEDAKLDVALDESFPTSDAPSLTQPAKGKDPAPSSGYDEAAERKRAEKAKG</sequence>
<feature type="compositionally biased region" description="Basic and acidic residues" evidence="1">
    <location>
        <begin position="20"/>
        <end position="30"/>
    </location>
</feature>
<reference evidence="2 3" key="1">
    <citation type="submission" date="2016-09" db="EMBL/GenBank/DDBJ databases">
        <title>Metabolic pathway, cell adaptation mechanisms and a novel monoxygenase revealed through proteogenomic-transcription analysis of a Sphingomonas haloaromaticamans strain degrading the fungicide ortho-phenylphenol.</title>
        <authorList>
            <person name="Perruchon C."/>
            <person name="Papadopoulou E.S."/>
            <person name="Rousidou C."/>
            <person name="Vasileiadis S."/>
            <person name="Tanou G."/>
            <person name="Amoutzias G."/>
            <person name="Molassiotis A."/>
            <person name="Karpouzas D.G."/>
        </authorList>
    </citation>
    <scope>NUCLEOTIDE SEQUENCE [LARGE SCALE GENOMIC DNA]</scope>
    <source>
        <strain evidence="2 3">P3</strain>
    </source>
</reference>
<name>A0A1S1H8B2_9SPHN</name>
<keyword evidence="3" id="KW-1185">Reference proteome</keyword>
<feature type="region of interest" description="Disordered" evidence="1">
    <location>
        <begin position="1"/>
        <end position="111"/>
    </location>
</feature>
<dbReference type="Proteomes" id="UP000179467">
    <property type="component" value="Unassembled WGS sequence"/>
</dbReference>
<evidence type="ECO:0000313" key="2">
    <source>
        <dbReference type="EMBL" id="OHT18334.1"/>
    </source>
</evidence>
<organism evidence="2 3">
    <name type="scientific">Edaphosphingomonas haloaromaticamans</name>
    <dbReference type="NCBI Taxonomy" id="653954"/>
    <lineage>
        <taxon>Bacteria</taxon>
        <taxon>Pseudomonadati</taxon>
        <taxon>Pseudomonadota</taxon>
        <taxon>Alphaproteobacteria</taxon>
        <taxon>Sphingomonadales</taxon>
        <taxon>Rhizorhabdaceae</taxon>
        <taxon>Edaphosphingomonas</taxon>
    </lineage>
</organism>
<feature type="compositionally biased region" description="Polar residues" evidence="1">
    <location>
        <begin position="74"/>
        <end position="84"/>
    </location>
</feature>
<accession>A0A1S1H8B2</accession>
<proteinExistence type="predicted"/>
<dbReference type="EMBL" id="MIPT01000001">
    <property type="protein sequence ID" value="OHT18334.1"/>
    <property type="molecule type" value="Genomic_DNA"/>
</dbReference>